<dbReference type="Pfam" id="PF00560">
    <property type="entry name" value="LRR_1"/>
    <property type="match status" value="2"/>
</dbReference>
<gene>
    <name evidence="3" type="ORF">EB796_011025</name>
</gene>
<dbReference type="InterPro" id="IPR003591">
    <property type="entry name" value="Leu-rich_rpt_typical-subtyp"/>
</dbReference>
<dbReference type="AlphaFoldDB" id="A0A7J7JXH6"/>
<dbReference type="PANTHER" id="PTHR48051">
    <property type="match status" value="1"/>
</dbReference>
<dbReference type="EMBL" id="VXIV02001681">
    <property type="protein sequence ID" value="KAF6030677.1"/>
    <property type="molecule type" value="Genomic_DNA"/>
</dbReference>
<proteinExistence type="predicted"/>
<evidence type="ECO:0000256" key="2">
    <source>
        <dbReference type="ARBA" id="ARBA00022737"/>
    </source>
</evidence>
<reference evidence="3" key="1">
    <citation type="submission" date="2020-06" db="EMBL/GenBank/DDBJ databases">
        <title>Draft genome of Bugula neritina, a colonial animal packing powerful symbionts and potential medicines.</title>
        <authorList>
            <person name="Rayko M."/>
        </authorList>
    </citation>
    <scope>NUCLEOTIDE SEQUENCE [LARGE SCALE GENOMIC DNA]</scope>
    <source>
        <strain evidence="3">Kwan_BN1</strain>
    </source>
</reference>
<dbReference type="Proteomes" id="UP000593567">
    <property type="component" value="Unassembled WGS sequence"/>
</dbReference>
<dbReference type="SMART" id="SM00364">
    <property type="entry name" value="LRR_BAC"/>
    <property type="match status" value="6"/>
</dbReference>
<dbReference type="PROSITE" id="PS51450">
    <property type="entry name" value="LRR"/>
    <property type="match status" value="2"/>
</dbReference>
<accession>A0A7J7JXH6</accession>
<dbReference type="OrthoDB" id="1053178at2759"/>
<evidence type="ECO:0000313" key="4">
    <source>
        <dbReference type="Proteomes" id="UP000593567"/>
    </source>
</evidence>
<dbReference type="InterPro" id="IPR050216">
    <property type="entry name" value="LRR_domain-containing"/>
</dbReference>
<dbReference type="GO" id="GO:0005737">
    <property type="term" value="C:cytoplasm"/>
    <property type="evidence" value="ECO:0007669"/>
    <property type="project" value="TreeGrafter"/>
</dbReference>
<evidence type="ECO:0000256" key="1">
    <source>
        <dbReference type="ARBA" id="ARBA00022614"/>
    </source>
</evidence>
<dbReference type="Pfam" id="PF13855">
    <property type="entry name" value="LRR_8"/>
    <property type="match status" value="1"/>
</dbReference>
<dbReference type="InterPro" id="IPR001611">
    <property type="entry name" value="Leu-rich_rpt"/>
</dbReference>
<keyword evidence="1" id="KW-0433">Leucine-rich repeat</keyword>
<keyword evidence="2" id="KW-0677">Repeat</keyword>
<dbReference type="Gene3D" id="3.80.10.10">
    <property type="entry name" value="Ribonuclease Inhibitor"/>
    <property type="match status" value="1"/>
</dbReference>
<comment type="caution">
    <text evidence="3">The sequence shown here is derived from an EMBL/GenBank/DDBJ whole genome shotgun (WGS) entry which is preliminary data.</text>
</comment>
<keyword evidence="4" id="KW-1185">Reference proteome</keyword>
<name>A0A7J7JXH6_BUGNE</name>
<dbReference type="PANTHER" id="PTHR48051:SF1">
    <property type="entry name" value="RAS SUPPRESSOR PROTEIN 1"/>
    <property type="match status" value="1"/>
</dbReference>
<sequence length="357" mass="40480">MASREERPWNQYWTDLNSKDLSRNGLHTFPEDRLPITERDQILSLQIHHNSIGILPGAIGTFSNLVILDASNNGLCHIAEEIGRLSFLQTLVVKNNNLDNDSLPKNFDQLHSLQAVNLSGNRFTEFPSPLIHMPQIQKLYLASNRIEEMPNLIHHIQSLEVLNMGDNLLRCIPEEVGSLTHLTNLNLAGNRLQSLPKTLMYLRKLKSLSLHNNKLATLPPEIVAINLVELSLRNNPLVVKFIQGMTYEVPSLLELSGRVIKLNHITYTKNGIPRCLDQYLKSANKCVNPRCKGVFFSAKVEHVKFVDFCGKYRLPLLQYLCSPKCSDNRPHVEGSSDSESDEELLEARKRIKRVLLG</sequence>
<evidence type="ECO:0000313" key="3">
    <source>
        <dbReference type="EMBL" id="KAF6030677.1"/>
    </source>
</evidence>
<dbReference type="SMART" id="SM00369">
    <property type="entry name" value="LRR_TYP"/>
    <property type="match status" value="6"/>
</dbReference>
<dbReference type="SUPFAM" id="SSF52058">
    <property type="entry name" value="L domain-like"/>
    <property type="match status" value="1"/>
</dbReference>
<organism evidence="3 4">
    <name type="scientific">Bugula neritina</name>
    <name type="common">Brown bryozoan</name>
    <name type="synonym">Sertularia neritina</name>
    <dbReference type="NCBI Taxonomy" id="10212"/>
    <lineage>
        <taxon>Eukaryota</taxon>
        <taxon>Metazoa</taxon>
        <taxon>Spiralia</taxon>
        <taxon>Lophotrochozoa</taxon>
        <taxon>Bryozoa</taxon>
        <taxon>Gymnolaemata</taxon>
        <taxon>Cheilostomatida</taxon>
        <taxon>Flustrina</taxon>
        <taxon>Buguloidea</taxon>
        <taxon>Bugulidae</taxon>
        <taxon>Bugula</taxon>
    </lineage>
</organism>
<protein>
    <submittedName>
        <fullName evidence="3">LRRC58</fullName>
    </submittedName>
</protein>
<dbReference type="InterPro" id="IPR032675">
    <property type="entry name" value="LRR_dom_sf"/>
</dbReference>